<keyword evidence="5" id="KW-1185">Reference proteome</keyword>
<dbReference type="SUPFAM" id="SSF53613">
    <property type="entry name" value="Ribokinase-like"/>
    <property type="match status" value="1"/>
</dbReference>
<dbReference type="PANTHER" id="PTHR20858:SF17">
    <property type="entry name" value="HYDROXYMETHYLPYRIMIDINE_PHOSPHOMETHYLPYRIMIDINE KINASE THI20-RELATED"/>
    <property type="match status" value="1"/>
</dbReference>
<feature type="domain" description="Pyridoxamine kinase/Phosphomethylpyrimidine kinase" evidence="3">
    <location>
        <begin position="13"/>
        <end position="250"/>
    </location>
</feature>
<accession>A0A1H6MC35</accession>
<evidence type="ECO:0000259" key="3">
    <source>
        <dbReference type="Pfam" id="PF08543"/>
    </source>
</evidence>
<dbReference type="GO" id="GO:0005829">
    <property type="term" value="C:cytosol"/>
    <property type="evidence" value="ECO:0007669"/>
    <property type="project" value="TreeGrafter"/>
</dbReference>
<evidence type="ECO:0000256" key="2">
    <source>
        <dbReference type="ARBA" id="ARBA00012135"/>
    </source>
</evidence>
<dbReference type="AlphaFoldDB" id="A0A1H6MC35"/>
<dbReference type="GO" id="GO:0008902">
    <property type="term" value="F:hydroxymethylpyrimidine kinase activity"/>
    <property type="evidence" value="ECO:0007669"/>
    <property type="project" value="UniProtKB-EC"/>
</dbReference>
<dbReference type="NCBIfam" id="TIGR00097">
    <property type="entry name" value="HMP-P_kinase"/>
    <property type="match status" value="1"/>
</dbReference>
<dbReference type="GO" id="GO:0009228">
    <property type="term" value="P:thiamine biosynthetic process"/>
    <property type="evidence" value="ECO:0007669"/>
    <property type="project" value="InterPro"/>
</dbReference>
<name>A0A1H6MC35_9BACT</name>
<dbReference type="STRING" id="1679444.PYTT_2348"/>
<proteinExistence type="predicted"/>
<dbReference type="GO" id="GO:0008972">
    <property type="term" value="F:phosphomethylpyrimidine kinase activity"/>
    <property type="evidence" value="ECO:0007669"/>
    <property type="project" value="InterPro"/>
</dbReference>
<evidence type="ECO:0000256" key="1">
    <source>
        <dbReference type="ARBA" id="ARBA00004948"/>
    </source>
</evidence>
<dbReference type="InterPro" id="IPR029056">
    <property type="entry name" value="Ribokinase-like"/>
</dbReference>
<organism evidence="4 5">
    <name type="scientific">Akkermansia glycaniphila</name>
    <dbReference type="NCBI Taxonomy" id="1679444"/>
    <lineage>
        <taxon>Bacteria</taxon>
        <taxon>Pseudomonadati</taxon>
        <taxon>Verrucomicrobiota</taxon>
        <taxon>Verrucomicrobiia</taxon>
        <taxon>Verrucomicrobiales</taxon>
        <taxon>Akkermansiaceae</taxon>
        <taxon>Akkermansia</taxon>
    </lineage>
</organism>
<dbReference type="KEGG" id="agl:PYTT_2348"/>
<comment type="pathway">
    <text evidence="1">Cofactor biosynthesis; thiamine diphosphate biosynthesis.</text>
</comment>
<dbReference type="Proteomes" id="UP000176204">
    <property type="component" value="Chromosome I"/>
</dbReference>
<dbReference type="Pfam" id="PF08543">
    <property type="entry name" value="Phos_pyr_kin"/>
    <property type="match status" value="1"/>
</dbReference>
<dbReference type="PANTHER" id="PTHR20858">
    <property type="entry name" value="PHOSPHOMETHYLPYRIMIDINE KINASE"/>
    <property type="match status" value="1"/>
</dbReference>
<evidence type="ECO:0000313" key="4">
    <source>
        <dbReference type="EMBL" id="SEH98979.1"/>
    </source>
</evidence>
<dbReference type="InterPro" id="IPR013749">
    <property type="entry name" value="PM/HMP-P_kinase-1"/>
</dbReference>
<gene>
    <name evidence="4" type="ORF">PYTT_2348</name>
</gene>
<protein>
    <recommendedName>
        <fullName evidence="2">hydroxymethylpyrimidine kinase</fullName>
        <ecNumber evidence="2">2.7.1.49</ecNumber>
    </recommendedName>
</protein>
<dbReference type="CDD" id="cd01169">
    <property type="entry name" value="HMPP_kinase"/>
    <property type="match status" value="1"/>
</dbReference>
<reference evidence="5" key="1">
    <citation type="submission" date="2016-09" db="EMBL/GenBank/DDBJ databases">
        <authorList>
            <person name="Koehorst J."/>
        </authorList>
    </citation>
    <scope>NUCLEOTIDE SEQUENCE [LARGE SCALE GENOMIC DNA]</scope>
</reference>
<dbReference type="EC" id="2.7.1.49" evidence="2"/>
<keyword evidence="4" id="KW-0808">Transferase</keyword>
<sequence length="267" mass="27572">MTPPVILSIAGSDCSSGAGIQADLKVAHALGVFSLTAVTCVVSEVPGDVSAIQAIEPELVADQVRICLDTFPVAAVKTGMLYSPEIVGACAPLLRRSGLPLVVDPVMIATAGDPLMLESAITAYESDILPITTLLTPNTDELARLLGCGTITTAARLKEATHALCGKYGCAVLGKGGHLSNRCHDILALPGGQTFEWTRDKISGVSTHGTGCSLSSAIASLLAHGLPLPEAVSSALDFVAQSIAAHHRWQHQGLGIDVLNHAMPSRT</sequence>
<dbReference type="EMBL" id="LT629973">
    <property type="protein sequence ID" value="SEH98979.1"/>
    <property type="molecule type" value="Genomic_DNA"/>
</dbReference>
<dbReference type="Gene3D" id="3.40.1190.20">
    <property type="match status" value="1"/>
</dbReference>
<keyword evidence="4" id="KW-0418">Kinase</keyword>
<dbReference type="InterPro" id="IPR004399">
    <property type="entry name" value="HMP/HMP-P_kinase_dom"/>
</dbReference>
<dbReference type="RefSeq" id="WP_067777649.1">
    <property type="nucleotide sequence ID" value="NZ_LIGX01000040.1"/>
</dbReference>
<evidence type="ECO:0000313" key="5">
    <source>
        <dbReference type="Proteomes" id="UP000176204"/>
    </source>
</evidence>